<dbReference type="GO" id="GO:0000270">
    <property type="term" value="P:peptidoglycan metabolic process"/>
    <property type="evidence" value="ECO:0007669"/>
    <property type="project" value="TreeGrafter"/>
</dbReference>
<dbReference type="PANTHER" id="PTHR30336">
    <property type="entry name" value="INNER MEMBRANE PROTEIN, PROBABLE PERMEASE"/>
    <property type="match status" value="1"/>
</dbReference>
<dbReference type="GO" id="GO:0043164">
    <property type="term" value="P:Gram-negative-bacterium-type cell wall biogenesis"/>
    <property type="evidence" value="ECO:0007669"/>
    <property type="project" value="TreeGrafter"/>
</dbReference>
<dbReference type="Gene3D" id="3.40.50.620">
    <property type="entry name" value="HUPs"/>
    <property type="match status" value="1"/>
</dbReference>
<keyword evidence="4" id="KW-1185">Reference proteome</keyword>
<protein>
    <recommendedName>
        <fullName evidence="2">DUF218 domain-containing protein</fullName>
    </recommendedName>
</protein>
<organism evidence="3 4">
    <name type="scientific">Paenibacillus etheri</name>
    <dbReference type="NCBI Taxonomy" id="1306852"/>
    <lineage>
        <taxon>Bacteria</taxon>
        <taxon>Bacillati</taxon>
        <taxon>Bacillota</taxon>
        <taxon>Bacilli</taxon>
        <taxon>Bacillales</taxon>
        <taxon>Paenibacillaceae</taxon>
        <taxon>Paenibacillus</taxon>
    </lineage>
</organism>
<evidence type="ECO:0000313" key="3">
    <source>
        <dbReference type="EMBL" id="KTD88416.1"/>
    </source>
</evidence>
<reference evidence="3 4" key="1">
    <citation type="journal article" date="2015" name="Int. Biodeterior. Biodegradation">
        <title>Physiological and genetic screening methods for the isolation of methyl tert-butyl ether-degrading bacteria for bioremediation purposes.</title>
        <authorList>
            <person name="Guisado I.M."/>
            <person name="Purswani J."/>
            <person name="Gonzalez Lopez J."/>
            <person name="Pozo C."/>
        </authorList>
    </citation>
    <scope>NUCLEOTIDE SEQUENCE [LARGE SCALE GENOMIC DNA]</scope>
    <source>
        <strain evidence="3 4">SH7</strain>
    </source>
</reference>
<comment type="caution">
    <text evidence="3">The sequence shown here is derived from an EMBL/GenBank/DDBJ whole genome shotgun (WGS) entry which is preliminary data.</text>
</comment>
<evidence type="ECO:0000256" key="1">
    <source>
        <dbReference type="SAM" id="Phobius"/>
    </source>
</evidence>
<dbReference type="CDD" id="cd06259">
    <property type="entry name" value="YdcF-like"/>
    <property type="match status" value="1"/>
</dbReference>
<proteinExistence type="predicted"/>
<feature type="domain" description="DUF218" evidence="2">
    <location>
        <begin position="41"/>
        <end position="181"/>
    </location>
</feature>
<evidence type="ECO:0000313" key="4">
    <source>
        <dbReference type="Proteomes" id="UP000054709"/>
    </source>
</evidence>
<keyword evidence="1" id="KW-0812">Transmembrane</keyword>
<dbReference type="InterPro" id="IPR003848">
    <property type="entry name" value="DUF218"/>
</dbReference>
<accession>A0A0W1B4D1</accession>
<dbReference type="InterPro" id="IPR014729">
    <property type="entry name" value="Rossmann-like_a/b/a_fold"/>
</dbReference>
<dbReference type="EMBL" id="LCZJ02000013">
    <property type="protein sequence ID" value="KTD88416.1"/>
    <property type="molecule type" value="Genomic_DNA"/>
</dbReference>
<name>A0A0W1B4D1_9BACL</name>
<dbReference type="PANTHER" id="PTHR30336:SF4">
    <property type="entry name" value="ENVELOPE BIOGENESIS FACTOR ELYC"/>
    <property type="match status" value="1"/>
</dbReference>
<dbReference type="Pfam" id="PF02698">
    <property type="entry name" value="DUF218"/>
    <property type="match status" value="1"/>
</dbReference>
<feature type="transmembrane region" description="Helical" evidence="1">
    <location>
        <begin position="12"/>
        <end position="31"/>
    </location>
</feature>
<dbReference type="Proteomes" id="UP000054709">
    <property type="component" value="Unassembled WGS sequence"/>
</dbReference>
<dbReference type="OrthoDB" id="9782395at2"/>
<dbReference type="InterPro" id="IPR051599">
    <property type="entry name" value="Cell_Envelope_Assoc"/>
</dbReference>
<evidence type="ECO:0000259" key="2">
    <source>
        <dbReference type="Pfam" id="PF02698"/>
    </source>
</evidence>
<dbReference type="AlphaFoldDB" id="A0A0W1B4D1"/>
<sequence>MLNKHNKKAYRFFLFILCLIILCLFSAGRFLCVTESLTKADVIIVLSGGVGRVEKGVELYVAGYAPHILLSNSKESSSTTGDMYQTAIALGIPRHVIFTENEAQSTYQNAEYSLSIMKKQSYKSAIVVSSDFHMRRVKLLFDRIYKKSDIELSYVGSASGYNAKSWWSNRKSRVTTLNEYIKIIGNAFGYNGSEAKSTLNQINSWFD</sequence>
<dbReference type="GO" id="GO:0005886">
    <property type="term" value="C:plasma membrane"/>
    <property type="evidence" value="ECO:0007669"/>
    <property type="project" value="TreeGrafter"/>
</dbReference>
<gene>
    <name evidence="3" type="ORF">UQ64_05115</name>
</gene>
<keyword evidence="1" id="KW-1133">Transmembrane helix</keyword>
<keyword evidence="1" id="KW-0472">Membrane</keyword>